<evidence type="ECO:0000313" key="1">
    <source>
        <dbReference type="EMBL" id="KAL3765968.1"/>
    </source>
</evidence>
<reference evidence="1 2" key="1">
    <citation type="submission" date="2024-10" db="EMBL/GenBank/DDBJ databases">
        <title>Updated reference genomes for cyclostephanoid diatoms.</title>
        <authorList>
            <person name="Roberts W.R."/>
            <person name="Alverson A.J."/>
        </authorList>
    </citation>
    <scope>NUCLEOTIDE SEQUENCE [LARGE SCALE GENOMIC DNA]</scope>
    <source>
        <strain evidence="1 2">AJA010-31</strain>
    </source>
</reference>
<name>A0ABD3MSQ9_9STRA</name>
<dbReference type="Proteomes" id="UP001530400">
    <property type="component" value="Unassembled WGS sequence"/>
</dbReference>
<keyword evidence="2" id="KW-1185">Reference proteome</keyword>
<accession>A0ABD3MSQ9</accession>
<protein>
    <submittedName>
        <fullName evidence="1">Uncharacterized protein</fullName>
    </submittedName>
</protein>
<dbReference type="AlphaFoldDB" id="A0ABD3MSQ9"/>
<organism evidence="1 2">
    <name type="scientific">Cyclotella atomus</name>
    <dbReference type="NCBI Taxonomy" id="382360"/>
    <lineage>
        <taxon>Eukaryota</taxon>
        <taxon>Sar</taxon>
        <taxon>Stramenopiles</taxon>
        <taxon>Ochrophyta</taxon>
        <taxon>Bacillariophyta</taxon>
        <taxon>Coscinodiscophyceae</taxon>
        <taxon>Thalassiosirophycidae</taxon>
        <taxon>Stephanodiscales</taxon>
        <taxon>Stephanodiscaceae</taxon>
        <taxon>Cyclotella</taxon>
    </lineage>
</organism>
<sequence length="149" mass="16725">MATSILISIPTKQWDWLQSMTRKHQLKDISKAMRICITCHAVGDVNSGDTAAVMPMENLQEREIELSSLQIDYIQRNYSDVSTAVTCIVDACANADEYTVFGVVRCKSSIVKCKGAQDAVIDIGKRYEKDVEEVMVDAKDIEFRKNAKE</sequence>
<evidence type="ECO:0000313" key="2">
    <source>
        <dbReference type="Proteomes" id="UP001530400"/>
    </source>
</evidence>
<comment type="caution">
    <text evidence="1">The sequence shown here is derived from an EMBL/GenBank/DDBJ whole genome shotgun (WGS) entry which is preliminary data.</text>
</comment>
<dbReference type="EMBL" id="JALLPJ020001392">
    <property type="protein sequence ID" value="KAL3765968.1"/>
    <property type="molecule type" value="Genomic_DNA"/>
</dbReference>
<proteinExistence type="predicted"/>
<gene>
    <name evidence="1" type="ORF">ACHAWO_002960</name>
</gene>